<evidence type="ECO:0000313" key="2">
    <source>
        <dbReference type="EMBL" id="EQD29136.1"/>
    </source>
</evidence>
<accession>T0Y236</accession>
<feature type="non-terminal residue" evidence="2">
    <location>
        <position position="193"/>
    </location>
</feature>
<dbReference type="AlphaFoldDB" id="T0Y236"/>
<name>T0Y236_9ZZZZ</name>
<dbReference type="InterPro" id="IPR002881">
    <property type="entry name" value="DUF58"/>
</dbReference>
<sequence length="193" mass="21002">VQNPERNADLIVMVDSFADLRTGARRGPMAATGRAAAALAEIHLLRRRDRVGLIAYGGVLQWLAPGMGSSHLYRVLDSLIECSVVASYARPALDVLPPRILPPQALVVAVSPLTDPRMVRALLDIRGRGFDLAVIEVDPERYVQLAGGPTAEVATRVWRLWRGARRMELLRAGVPVVRWEPGTSLDGAVTTLN</sequence>
<dbReference type="EMBL" id="AUZY01012575">
    <property type="protein sequence ID" value="EQD29136.1"/>
    <property type="molecule type" value="Genomic_DNA"/>
</dbReference>
<proteinExistence type="predicted"/>
<dbReference type="Pfam" id="PF01882">
    <property type="entry name" value="DUF58"/>
    <property type="match status" value="1"/>
</dbReference>
<dbReference type="PANTHER" id="PTHR33608:SF14">
    <property type="entry name" value="POSSIBLE CONSERVED SECRETED PROTEIN"/>
    <property type="match status" value="1"/>
</dbReference>
<protein>
    <recommendedName>
        <fullName evidence="1">DUF58 domain-containing protein</fullName>
    </recommendedName>
</protein>
<evidence type="ECO:0000259" key="1">
    <source>
        <dbReference type="Pfam" id="PF01882"/>
    </source>
</evidence>
<organism evidence="2">
    <name type="scientific">mine drainage metagenome</name>
    <dbReference type="NCBI Taxonomy" id="410659"/>
    <lineage>
        <taxon>unclassified sequences</taxon>
        <taxon>metagenomes</taxon>
        <taxon>ecological metagenomes</taxon>
    </lineage>
</organism>
<gene>
    <name evidence="2" type="ORF">B1B_18757</name>
</gene>
<reference evidence="2" key="2">
    <citation type="journal article" date="2014" name="ISME J.">
        <title>Microbial stratification in low pH oxic and suboxic macroscopic growths along an acid mine drainage.</title>
        <authorList>
            <person name="Mendez-Garcia C."/>
            <person name="Mesa V."/>
            <person name="Sprenger R.R."/>
            <person name="Richter M."/>
            <person name="Diez M.S."/>
            <person name="Solano J."/>
            <person name="Bargiela R."/>
            <person name="Golyshina O.V."/>
            <person name="Manteca A."/>
            <person name="Ramos J.L."/>
            <person name="Gallego J.R."/>
            <person name="Llorente I."/>
            <person name="Martins Dos Santos V.A."/>
            <person name="Jensen O.N."/>
            <person name="Pelaez A.I."/>
            <person name="Sanchez J."/>
            <person name="Ferrer M."/>
        </authorList>
    </citation>
    <scope>NUCLEOTIDE SEQUENCE</scope>
</reference>
<reference evidence="2" key="1">
    <citation type="submission" date="2013-08" db="EMBL/GenBank/DDBJ databases">
        <authorList>
            <person name="Mendez C."/>
            <person name="Richter M."/>
            <person name="Ferrer M."/>
            <person name="Sanchez J."/>
        </authorList>
    </citation>
    <scope>NUCLEOTIDE SEQUENCE</scope>
</reference>
<feature type="non-terminal residue" evidence="2">
    <location>
        <position position="1"/>
    </location>
</feature>
<feature type="domain" description="DUF58" evidence="1">
    <location>
        <begin position="3"/>
        <end position="139"/>
    </location>
</feature>
<dbReference type="PANTHER" id="PTHR33608">
    <property type="entry name" value="BLL2464 PROTEIN"/>
    <property type="match status" value="1"/>
</dbReference>
<comment type="caution">
    <text evidence="2">The sequence shown here is derived from an EMBL/GenBank/DDBJ whole genome shotgun (WGS) entry which is preliminary data.</text>
</comment>